<proteinExistence type="inferred from homology"/>
<evidence type="ECO:0000256" key="1">
    <source>
        <dbReference type="ARBA" id="ARBA00008857"/>
    </source>
</evidence>
<dbReference type="InterPro" id="IPR013762">
    <property type="entry name" value="Integrase-like_cat_sf"/>
</dbReference>
<dbReference type="PROSITE" id="PS51900">
    <property type="entry name" value="CB"/>
    <property type="match status" value="1"/>
</dbReference>
<reference evidence="8 9" key="1">
    <citation type="submission" date="2015-12" db="EMBL/GenBank/DDBJ databases">
        <title>Serinicoccus chungangenesis strain CD08_5 genome sequencing and assembly.</title>
        <authorList>
            <person name="Chander A.M."/>
            <person name="Kaur G."/>
            <person name="Nair G.R."/>
            <person name="Dhawan D.K."/>
            <person name="Kochhar R.K."/>
            <person name="Mayilraj S."/>
            <person name="Bhadada S.K."/>
        </authorList>
    </citation>
    <scope>NUCLEOTIDE SEQUENCE [LARGE SCALE GENOMIC DNA]</scope>
    <source>
        <strain evidence="8 9">CD08_5</strain>
    </source>
</reference>
<evidence type="ECO:0000259" key="6">
    <source>
        <dbReference type="PROSITE" id="PS51898"/>
    </source>
</evidence>
<sequence>MRVDVEGRTHSLGMFQTLTDAKAALHIAKADAARGTFVPPAQRRAAQQSQAVRVQTEALTLGEWAQTWLAALEADPRRSPATVVSYRSVLKNHVLPELGEVRLVDLTTEQVTEHLAALARRPSRRHPGARVNGVAPNTVIVLRSRLNAAVKARAGGLERFDFPAAAKHRRVRPEDDDGDVASPEQVRAMTEAMPPHLQIAIPLAAWCALRIGELLGLQRRDLEHLDNPQRAVLHVRRQWNVKANALTPPKADSVRSVALPAALLPALREHLDTYTPAGHTAPVLAGSRGARVSQTALDKAWRAAREAAGRPGFRFHNLRHTGLSKYAEQGATLAELLHRGGHTDVTVALRYQHATAERDRALTDRLSRDISLPAGVASPRK</sequence>
<keyword evidence="2" id="KW-0229">DNA integration</keyword>
<dbReference type="AlphaFoldDB" id="A0A0W8IH29"/>
<dbReference type="SUPFAM" id="SSF56349">
    <property type="entry name" value="DNA breaking-rejoining enzymes"/>
    <property type="match status" value="1"/>
</dbReference>
<gene>
    <name evidence="8" type="ORF">AVL62_06025</name>
</gene>
<dbReference type="Pfam" id="PF00589">
    <property type="entry name" value="Phage_integrase"/>
    <property type="match status" value="1"/>
</dbReference>
<evidence type="ECO:0000256" key="4">
    <source>
        <dbReference type="ARBA" id="ARBA00023172"/>
    </source>
</evidence>
<dbReference type="InterPro" id="IPR002104">
    <property type="entry name" value="Integrase_catalytic"/>
</dbReference>
<dbReference type="GO" id="GO:0006310">
    <property type="term" value="P:DNA recombination"/>
    <property type="evidence" value="ECO:0007669"/>
    <property type="project" value="UniProtKB-KW"/>
</dbReference>
<evidence type="ECO:0000259" key="7">
    <source>
        <dbReference type="PROSITE" id="PS51900"/>
    </source>
</evidence>
<dbReference type="InterPro" id="IPR011010">
    <property type="entry name" value="DNA_brk_join_enz"/>
</dbReference>
<keyword evidence="3 5" id="KW-0238">DNA-binding</keyword>
<dbReference type="Gene3D" id="1.10.150.130">
    <property type="match status" value="1"/>
</dbReference>
<evidence type="ECO:0000256" key="2">
    <source>
        <dbReference type="ARBA" id="ARBA00022908"/>
    </source>
</evidence>
<comment type="similarity">
    <text evidence="1">Belongs to the 'phage' integrase family.</text>
</comment>
<dbReference type="InterPro" id="IPR050090">
    <property type="entry name" value="Tyrosine_recombinase_XerCD"/>
</dbReference>
<dbReference type="GO" id="GO:0015074">
    <property type="term" value="P:DNA integration"/>
    <property type="evidence" value="ECO:0007669"/>
    <property type="project" value="UniProtKB-KW"/>
</dbReference>
<dbReference type="PANTHER" id="PTHR30349:SF64">
    <property type="entry name" value="PROPHAGE INTEGRASE INTD-RELATED"/>
    <property type="match status" value="1"/>
</dbReference>
<dbReference type="Proteomes" id="UP000054837">
    <property type="component" value="Unassembled WGS sequence"/>
</dbReference>
<name>A0A0W8IH29_9MICO</name>
<evidence type="ECO:0000256" key="5">
    <source>
        <dbReference type="PROSITE-ProRule" id="PRU01248"/>
    </source>
</evidence>
<keyword evidence="4" id="KW-0233">DNA recombination</keyword>
<dbReference type="Pfam" id="PF14659">
    <property type="entry name" value="Phage_int_SAM_3"/>
    <property type="match status" value="1"/>
</dbReference>
<dbReference type="STRING" id="767452.AVL62_06025"/>
<dbReference type="EMBL" id="LQBL01000002">
    <property type="protein sequence ID" value="KUG59239.1"/>
    <property type="molecule type" value="Genomic_DNA"/>
</dbReference>
<feature type="domain" description="Tyr recombinase" evidence="6">
    <location>
        <begin position="176"/>
        <end position="364"/>
    </location>
</feature>
<dbReference type="GO" id="GO:0003677">
    <property type="term" value="F:DNA binding"/>
    <property type="evidence" value="ECO:0007669"/>
    <property type="project" value="UniProtKB-UniRule"/>
</dbReference>
<accession>A0A0W8IH29</accession>
<dbReference type="PROSITE" id="PS51898">
    <property type="entry name" value="TYR_RECOMBINASE"/>
    <property type="match status" value="1"/>
</dbReference>
<feature type="domain" description="Core-binding (CB)" evidence="7">
    <location>
        <begin position="59"/>
        <end position="154"/>
    </location>
</feature>
<dbReference type="PANTHER" id="PTHR30349">
    <property type="entry name" value="PHAGE INTEGRASE-RELATED"/>
    <property type="match status" value="1"/>
</dbReference>
<dbReference type="Gene3D" id="1.10.443.10">
    <property type="entry name" value="Intergrase catalytic core"/>
    <property type="match status" value="1"/>
</dbReference>
<evidence type="ECO:0000313" key="8">
    <source>
        <dbReference type="EMBL" id="KUG59239.1"/>
    </source>
</evidence>
<evidence type="ECO:0000256" key="3">
    <source>
        <dbReference type="ARBA" id="ARBA00023125"/>
    </source>
</evidence>
<organism evidence="8 9">
    <name type="scientific">Serinicoccus chungangensis</name>
    <dbReference type="NCBI Taxonomy" id="767452"/>
    <lineage>
        <taxon>Bacteria</taxon>
        <taxon>Bacillati</taxon>
        <taxon>Actinomycetota</taxon>
        <taxon>Actinomycetes</taxon>
        <taxon>Micrococcales</taxon>
        <taxon>Ornithinimicrobiaceae</taxon>
        <taxon>Serinicoccus</taxon>
    </lineage>
</organism>
<dbReference type="InterPro" id="IPR010998">
    <property type="entry name" value="Integrase_recombinase_N"/>
</dbReference>
<dbReference type="InterPro" id="IPR044068">
    <property type="entry name" value="CB"/>
</dbReference>
<dbReference type="InterPro" id="IPR004107">
    <property type="entry name" value="Integrase_SAM-like_N"/>
</dbReference>
<protein>
    <recommendedName>
        <fullName evidence="10">Integrase</fullName>
    </recommendedName>
</protein>
<evidence type="ECO:0000313" key="9">
    <source>
        <dbReference type="Proteomes" id="UP000054837"/>
    </source>
</evidence>
<evidence type="ECO:0008006" key="10">
    <source>
        <dbReference type="Google" id="ProtNLM"/>
    </source>
</evidence>
<keyword evidence="9" id="KW-1185">Reference proteome</keyword>
<comment type="caution">
    <text evidence="8">The sequence shown here is derived from an EMBL/GenBank/DDBJ whole genome shotgun (WGS) entry which is preliminary data.</text>
</comment>